<dbReference type="SUPFAM" id="SSF82093">
    <property type="entry name" value="Heme chaperone CcmE"/>
    <property type="match status" value="1"/>
</dbReference>
<dbReference type="GO" id="GO:0017004">
    <property type="term" value="P:cytochrome complex assembly"/>
    <property type="evidence" value="ECO:0007669"/>
    <property type="project" value="UniProtKB-KW"/>
</dbReference>
<comment type="subcellular location">
    <subcellularLocation>
        <location evidence="1">Membrane</location>
    </subcellularLocation>
</comment>
<keyword evidence="2" id="KW-0408">Iron</keyword>
<gene>
    <name evidence="5" type="ordered locus">Daes_2469</name>
</gene>
<dbReference type="HOGENOM" id="CLU_079503_3_2_7"/>
<accession>E6VUW5</accession>
<proteinExistence type="predicted"/>
<dbReference type="InterPro" id="IPR004329">
    <property type="entry name" value="CcmE"/>
</dbReference>
<evidence type="ECO:0000256" key="2">
    <source>
        <dbReference type="ARBA" id="ARBA00022617"/>
    </source>
</evidence>
<dbReference type="Proteomes" id="UP000002191">
    <property type="component" value="Chromosome"/>
</dbReference>
<evidence type="ECO:0000256" key="3">
    <source>
        <dbReference type="ARBA" id="ARBA00022748"/>
    </source>
</evidence>
<dbReference type="GO" id="GO:0017003">
    <property type="term" value="P:protein-heme linkage"/>
    <property type="evidence" value="ECO:0007669"/>
    <property type="project" value="InterPro"/>
</dbReference>
<dbReference type="AlphaFoldDB" id="E6VUW5"/>
<organism evidence="5 6">
    <name type="scientific">Pseudodesulfovibrio aespoeensis (strain ATCC 700646 / DSM 10631 / Aspo-2)</name>
    <name type="common">Desulfovibrio aespoeensis</name>
    <dbReference type="NCBI Taxonomy" id="643562"/>
    <lineage>
        <taxon>Bacteria</taxon>
        <taxon>Pseudomonadati</taxon>
        <taxon>Thermodesulfobacteriota</taxon>
        <taxon>Desulfovibrionia</taxon>
        <taxon>Desulfovibrionales</taxon>
        <taxon>Desulfovibrionaceae</taxon>
    </lineage>
</organism>
<keyword evidence="2" id="KW-0479">Metal-binding</keyword>
<dbReference type="RefSeq" id="WP_013515385.1">
    <property type="nucleotide sequence ID" value="NC_014844.1"/>
</dbReference>
<dbReference type="GO" id="GO:0020037">
    <property type="term" value="F:heme binding"/>
    <property type="evidence" value="ECO:0007669"/>
    <property type="project" value="InterPro"/>
</dbReference>
<dbReference type="EMBL" id="CP002431">
    <property type="protein sequence ID" value="ADU63473.1"/>
    <property type="molecule type" value="Genomic_DNA"/>
</dbReference>
<evidence type="ECO:0000256" key="4">
    <source>
        <dbReference type="ARBA" id="ARBA00023136"/>
    </source>
</evidence>
<name>E6VUW5_PSEA9</name>
<sequence length="143" mass="15683" precursor="true">MAKKTNKGVYVVALALFLGGLSYLIVSGLTQDSVYFLNVSEALAMESGEVRQARLFGKVSPDGLVLDADNLGASFDLIDKIDPTKTLRVEYRGALPDTFKEDVEVIVEGGLDPDSTVFKARTLVTKCPSKYEEESREMEQRKG</sequence>
<evidence type="ECO:0000313" key="6">
    <source>
        <dbReference type="Proteomes" id="UP000002191"/>
    </source>
</evidence>
<dbReference type="STRING" id="643562.Daes_2469"/>
<dbReference type="Pfam" id="PF03100">
    <property type="entry name" value="CcmE"/>
    <property type="match status" value="1"/>
</dbReference>
<reference evidence="5 6" key="2">
    <citation type="journal article" date="2014" name="Genome Announc.">
        <title>Complete Genome Sequence of the Subsurface, Mesophilic Sulfate-Reducing Bacterium Desulfovibrio aespoeensis Aspo-2.</title>
        <authorList>
            <person name="Pedersen K."/>
            <person name="Bengtsson A."/>
            <person name="Edlund J."/>
            <person name="Rabe L."/>
            <person name="Hazen T."/>
            <person name="Chakraborty R."/>
            <person name="Goodwin L."/>
            <person name="Shapiro N."/>
        </authorList>
    </citation>
    <scope>NUCLEOTIDE SEQUENCE [LARGE SCALE GENOMIC DNA]</scope>
    <source>
        <strain evidence="6">ATCC 700646 / DSM 10631 / Aspo-2</strain>
    </source>
</reference>
<keyword evidence="4" id="KW-0472">Membrane</keyword>
<protein>
    <submittedName>
        <fullName evidence="5">CcmE/CycJ protein</fullName>
    </submittedName>
</protein>
<dbReference type="eggNOG" id="COG2332">
    <property type="taxonomic scope" value="Bacteria"/>
</dbReference>
<evidence type="ECO:0000256" key="1">
    <source>
        <dbReference type="ARBA" id="ARBA00004370"/>
    </source>
</evidence>
<reference evidence="6" key="1">
    <citation type="submission" date="2010-12" db="EMBL/GenBank/DDBJ databases">
        <title>Complete sequence of Desulfovibrio aespoeensis Aspo-2.</title>
        <authorList>
            <consortium name="US DOE Joint Genome Institute"/>
            <person name="Lucas S."/>
            <person name="Copeland A."/>
            <person name="Lapidus A."/>
            <person name="Cheng J.-F."/>
            <person name="Goodwin L."/>
            <person name="Pitluck S."/>
            <person name="Chertkov O."/>
            <person name="Misra M."/>
            <person name="Detter J.C."/>
            <person name="Han C."/>
            <person name="Tapia R."/>
            <person name="Land M."/>
            <person name="Hauser L."/>
            <person name="Kyrpides N."/>
            <person name="Ivanova N."/>
            <person name="Ovchinnikova G."/>
            <person name="Pedersen K."/>
            <person name="Jagevall S."/>
            <person name="Hazen T."/>
            <person name="Woyke T."/>
        </authorList>
    </citation>
    <scope>NUCLEOTIDE SEQUENCE [LARGE SCALE GENOMIC DNA]</scope>
    <source>
        <strain evidence="6">ATCC 700646 / DSM 10631 / Aspo-2</strain>
    </source>
</reference>
<keyword evidence="6" id="KW-1185">Reference proteome</keyword>
<keyword evidence="3" id="KW-0201">Cytochrome c-type biogenesis</keyword>
<dbReference type="GO" id="GO:0005886">
    <property type="term" value="C:plasma membrane"/>
    <property type="evidence" value="ECO:0007669"/>
    <property type="project" value="InterPro"/>
</dbReference>
<dbReference type="OrthoDB" id="9794828at2"/>
<dbReference type="Gene3D" id="2.40.50.140">
    <property type="entry name" value="Nucleic acid-binding proteins"/>
    <property type="match status" value="1"/>
</dbReference>
<keyword evidence="2" id="KW-0349">Heme</keyword>
<evidence type="ECO:0000313" key="5">
    <source>
        <dbReference type="EMBL" id="ADU63473.1"/>
    </source>
</evidence>
<dbReference type="KEGG" id="das:Daes_2469"/>
<dbReference type="InterPro" id="IPR036127">
    <property type="entry name" value="CcmE-like_sf"/>
</dbReference>
<dbReference type="InterPro" id="IPR012340">
    <property type="entry name" value="NA-bd_OB-fold"/>
</dbReference>